<gene>
    <name evidence="2" type="ORF">Tco_0706059</name>
</gene>
<feature type="compositionally biased region" description="Polar residues" evidence="1">
    <location>
        <begin position="267"/>
        <end position="276"/>
    </location>
</feature>
<organism evidence="2 3">
    <name type="scientific">Tanacetum coccineum</name>
    <dbReference type="NCBI Taxonomy" id="301880"/>
    <lineage>
        <taxon>Eukaryota</taxon>
        <taxon>Viridiplantae</taxon>
        <taxon>Streptophyta</taxon>
        <taxon>Embryophyta</taxon>
        <taxon>Tracheophyta</taxon>
        <taxon>Spermatophyta</taxon>
        <taxon>Magnoliopsida</taxon>
        <taxon>eudicotyledons</taxon>
        <taxon>Gunneridae</taxon>
        <taxon>Pentapetalae</taxon>
        <taxon>asterids</taxon>
        <taxon>campanulids</taxon>
        <taxon>Asterales</taxon>
        <taxon>Asteraceae</taxon>
        <taxon>Asteroideae</taxon>
        <taxon>Anthemideae</taxon>
        <taxon>Anthemidinae</taxon>
        <taxon>Tanacetum</taxon>
    </lineage>
</organism>
<comment type="caution">
    <text evidence="2">The sequence shown here is derived from an EMBL/GenBank/DDBJ whole genome shotgun (WGS) entry which is preliminary data.</text>
</comment>
<protein>
    <submittedName>
        <fullName evidence="2">Uncharacterized protein</fullName>
    </submittedName>
</protein>
<feature type="compositionally biased region" description="Low complexity" evidence="1">
    <location>
        <begin position="201"/>
        <end position="216"/>
    </location>
</feature>
<evidence type="ECO:0000313" key="3">
    <source>
        <dbReference type="Proteomes" id="UP001151760"/>
    </source>
</evidence>
<proteinExistence type="predicted"/>
<feature type="compositionally biased region" description="Basic and acidic residues" evidence="1">
    <location>
        <begin position="225"/>
        <end position="245"/>
    </location>
</feature>
<feature type="compositionally biased region" description="Basic and acidic residues" evidence="1">
    <location>
        <begin position="252"/>
        <end position="264"/>
    </location>
</feature>
<evidence type="ECO:0000256" key="1">
    <source>
        <dbReference type="SAM" id="MobiDB-lite"/>
    </source>
</evidence>
<reference evidence="2" key="1">
    <citation type="journal article" date="2022" name="Int. J. Mol. Sci.">
        <title>Draft Genome of Tanacetum Coccineum: Genomic Comparison of Closely Related Tanacetum-Family Plants.</title>
        <authorList>
            <person name="Yamashiro T."/>
            <person name="Shiraishi A."/>
            <person name="Nakayama K."/>
            <person name="Satake H."/>
        </authorList>
    </citation>
    <scope>NUCLEOTIDE SEQUENCE</scope>
</reference>
<feature type="region of interest" description="Disordered" evidence="1">
    <location>
        <begin position="170"/>
        <end position="276"/>
    </location>
</feature>
<reference evidence="2" key="2">
    <citation type="submission" date="2022-01" db="EMBL/GenBank/DDBJ databases">
        <authorList>
            <person name="Yamashiro T."/>
            <person name="Shiraishi A."/>
            <person name="Satake H."/>
            <person name="Nakayama K."/>
        </authorList>
    </citation>
    <scope>NUCLEOTIDE SEQUENCE</scope>
</reference>
<sequence length="276" mass="31161">MSELNQTNQFAAAVASIPGIVDNYLTSKMKDEVNVALQLKSDKLREEAQAENQDFLNSLYSNMKRIIKKQVKAKTSKIMTKVEKYVTETLRAEVLVRSTNQPQMSYALASSLSELELKNILMDKMEENKSIDIFDVQKNLYRALLEAYNSDKDLLSSYGEVVILKRGCDDQDKDEEPSAGLNRGSKRRRSGKEESSRETTQKASKSTSSSKGATRSPPKSSAKSNQEEEHEPRVVDLEEPLHQEFDTGNDVSHVREVTNVDKRLWNPSGSRTPDHE</sequence>
<accession>A0ABQ4Y8E6</accession>
<keyword evidence="3" id="KW-1185">Reference proteome</keyword>
<dbReference type="Proteomes" id="UP001151760">
    <property type="component" value="Unassembled WGS sequence"/>
</dbReference>
<dbReference type="EMBL" id="BQNB010010138">
    <property type="protein sequence ID" value="GJS73218.1"/>
    <property type="molecule type" value="Genomic_DNA"/>
</dbReference>
<feature type="compositionally biased region" description="Basic and acidic residues" evidence="1">
    <location>
        <begin position="191"/>
        <end position="200"/>
    </location>
</feature>
<name>A0ABQ4Y8E6_9ASTR</name>
<evidence type="ECO:0000313" key="2">
    <source>
        <dbReference type="EMBL" id="GJS73218.1"/>
    </source>
</evidence>